<dbReference type="Pfam" id="PF12911">
    <property type="entry name" value="OppC_N"/>
    <property type="match status" value="1"/>
</dbReference>
<dbReference type="GO" id="GO:0055085">
    <property type="term" value="P:transmembrane transport"/>
    <property type="evidence" value="ECO:0007669"/>
    <property type="project" value="InterPro"/>
</dbReference>
<protein>
    <submittedName>
        <fullName evidence="9">Peptide/nickel transport system permease protein</fullName>
    </submittedName>
</protein>
<dbReference type="RefSeq" id="WP_244513304.1">
    <property type="nucleotide sequence ID" value="NZ_FOHE01000001.1"/>
</dbReference>
<organism evidence="9 10">
    <name type="scientific">Oceanobacillus limi</name>
    <dbReference type="NCBI Taxonomy" id="930131"/>
    <lineage>
        <taxon>Bacteria</taxon>
        <taxon>Bacillati</taxon>
        <taxon>Bacillota</taxon>
        <taxon>Bacilli</taxon>
        <taxon>Bacillales</taxon>
        <taxon>Bacillaceae</taxon>
        <taxon>Oceanobacillus</taxon>
    </lineage>
</organism>
<dbReference type="Proteomes" id="UP000198618">
    <property type="component" value="Unassembled WGS sequence"/>
</dbReference>
<evidence type="ECO:0000256" key="1">
    <source>
        <dbReference type="ARBA" id="ARBA00004651"/>
    </source>
</evidence>
<keyword evidence="4 7" id="KW-0812">Transmembrane</keyword>
<feature type="transmembrane region" description="Helical" evidence="7">
    <location>
        <begin position="206"/>
        <end position="227"/>
    </location>
</feature>
<evidence type="ECO:0000256" key="4">
    <source>
        <dbReference type="ARBA" id="ARBA00022692"/>
    </source>
</evidence>
<proteinExistence type="inferred from homology"/>
<dbReference type="CDD" id="cd06261">
    <property type="entry name" value="TM_PBP2"/>
    <property type="match status" value="1"/>
</dbReference>
<keyword evidence="10" id="KW-1185">Reference proteome</keyword>
<dbReference type="InterPro" id="IPR025966">
    <property type="entry name" value="OppC_N"/>
</dbReference>
<dbReference type="InterPro" id="IPR050366">
    <property type="entry name" value="BP-dependent_transpt_permease"/>
</dbReference>
<dbReference type="SUPFAM" id="SSF161098">
    <property type="entry name" value="MetI-like"/>
    <property type="match status" value="1"/>
</dbReference>
<dbReference type="AlphaFoldDB" id="A0A1H9YAY7"/>
<reference evidence="9 10" key="1">
    <citation type="submission" date="2016-10" db="EMBL/GenBank/DDBJ databases">
        <authorList>
            <person name="de Groot N.N."/>
        </authorList>
    </citation>
    <scope>NUCLEOTIDE SEQUENCE [LARGE SCALE GENOMIC DNA]</scope>
    <source>
        <strain evidence="9 10">IBRC-M 10780</strain>
    </source>
</reference>
<name>A0A1H9YAY7_9BACI</name>
<evidence type="ECO:0000256" key="7">
    <source>
        <dbReference type="RuleBase" id="RU363032"/>
    </source>
</evidence>
<dbReference type="InterPro" id="IPR035906">
    <property type="entry name" value="MetI-like_sf"/>
</dbReference>
<feature type="transmembrane region" description="Helical" evidence="7">
    <location>
        <begin position="21"/>
        <end position="47"/>
    </location>
</feature>
<feature type="transmembrane region" description="Helical" evidence="7">
    <location>
        <begin position="94"/>
        <end position="120"/>
    </location>
</feature>
<evidence type="ECO:0000256" key="2">
    <source>
        <dbReference type="ARBA" id="ARBA00022448"/>
    </source>
</evidence>
<accession>A0A1H9YAY7</accession>
<comment type="subcellular location">
    <subcellularLocation>
        <location evidence="1 7">Cell membrane</location>
        <topology evidence="1 7">Multi-pass membrane protein</topology>
    </subcellularLocation>
</comment>
<evidence type="ECO:0000313" key="9">
    <source>
        <dbReference type="EMBL" id="SES66126.1"/>
    </source>
</evidence>
<dbReference type="GO" id="GO:0005886">
    <property type="term" value="C:plasma membrane"/>
    <property type="evidence" value="ECO:0007669"/>
    <property type="project" value="UniProtKB-SubCell"/>
</dbReference>
<comment type="similarity">
    <text evidence="7">Belongs to the binding-protein-dependent transport system permease family.</text>
</comment>
<dbReference type="PROSITE" id="PS50928">
    <property type="entry name" value="ABC_TM1"/>
    <property type="match status" value="1"/>
</dbReference>
<dbReference type="PANTHER" id="PTHR43386:SF1">
    <property type="entry name" value="D,D-DIPEPTIDE TRANSPORT SYSTEM PERMEASE PROTEIN DDPC-RELATED"/>
    <property type="match status" value="1"/>
</dbReference>
<evidence type="ECO:0000256" key="6">
    <source>
        <dbReference type="ARBA" id="ARBA00023136"/>
    </source>
</evidence>
<dbReference type="PANTHER" id="PTHR43386">
    <property type="entry name" value="OLIGOPEPTIDE TRANSPORT SYSTEM PERMEASE PROTEIN APPC"/>
    <property type="match status" value="1"/>
</dbReference>
<dbReference type="STRING" id="930131.SAMN05216389_101294"/>
<keyword evidence="6 7" id="KW-0472">Membrane</keyword>
<evidence type="ECO:0000259" key="8">
    <source>
        <dbReference type="PROSITE" id="PS50928"/>
    </source>
</evidence>
<feature type="transmembrane region" description="Helical" evidence="7">
    <location>
        <begin position="261"/>
        <end position="285"/>
    </location>
</feature>
<evidence type="ECO:0000313" key="10">
    <source>
        <dbReference type="Proteomes" id="UP000198618"/>
    </source>
</evidence>
<dbReference type="EMBL" id="FOHE01000001">
    <property type="protein sequence ID" value="SES66126.1"/>
    <property type="molecule type" value="Genomic_DNA"/>
</dbReference>
<keyword evidence="2 7" id="KW-0813">Transport</keyword>
<gene>
    <name evidence="9" type="ORF">SAMN05216389_101294</name>
</gene>
<keyword evidence="3" id="KW-1003">Cell membrane</keyword>
<evidence type="ECO:0000256" key="5">
    <source>
        <dbReference type="ARBA" id="ARBA00022989"/>
    </source>
</evidence>
<dbReference type="Pfam" id="PF00528">
    <property type="entry name" value="BPD_transp_1"/>
    <property type="match status" value="1"/>
</dbReference>
<dbReference type="Gene3D" id="1.10.3720.10">
    <property type="entry name" value="MetI-like"/>
    <property type="match status" value="1"/>
</dbReference>
<dbReference type="InterPro" id="IPR000515">
    <property type="entry name" value="MetI-like"/>
</dbReference>
<sequence length="302" mass="32709">MKHKISFSKQLKNIGSRILELSTPLGMIGLITVSIIVILAIIAPWVVPHDPFSMDATKRLTPPFWMDGGSSTYILGTDHVGRDLLSRLIYGSRVSLLVGLLSVLIAGIIGLFLGLLSGYFGGSWIDQSIMRVVDAMLAIPTLLLVLVAIVVFEPGLVTLILVIGLTSWAQYTRLVRGEVLSVKEREFVQSAKTLGASNTHIISKHILPNVLSSFIVVATIGIATAIMTESSLSFLGLGVQPPDITWGSMLNDGRNYIATSWWIATFPGLAITVTVLAITFLGDWLRDILDPKLKKGGDDDDE</sequence>
<feature type="domain" description="ABC transmembrane type-1" evidence="8">
    <location>
        <begin position="92"/>
        <end position="282"/>
    </location>
</feature>
<keyword evidence="5 7" id="KW-1133">Transmembrane helix</keyword>
<evidence type="ECO:0000256" key="3">
    <source>
        <dbReference type="ARBA" id="ARBA00022475"/>
    </source>
</evidence>